<evidence type="ECO:0000256" key="1">
    <source>
        <dbReference type="SAM" id="MobiDB-lite"/>
    </source>
</evidence>
<dbReference type="AlphaFoldDB" id="A0A8W8JWK0"/>
<evidence type="ECO:0000313" key="2">
    <source>
        <dbReference type="EnsemblMetazoa" id="G21366.1:cds"/>
    </source>
</evidence>
<feature type="region of interest" description="Disordered" evidence="1">
    <location>
        <begin position="47"/>
        <end position="82"/>
    </location>
</feature>
<dbReference type="Proteomes" id="UP000005408">
    <property type="component" value="Unassembled WGS sequence"/>
</dbReference>
<organism evidence="2 3">
    <name type="scientific">Magallana gigas</name>
    <name type="common">Pacific oyster</name>
    <name type="synonym">Crassostrea gigas</name>
    <dbReference type="NCBI Taxonomy" id="29159"/>
    <lineage>
        <taxon>Eukaryota</taxon>
        <taxon>Metazoa</taxon>
        <taxon>Spiralia</taxon>
        <taxon>Lophotrochozoa</taxon>
        <taxon>Mollusca</taxon>
        <taxon>Bivalvia</taxon>
        <taxon>Autobranchia</taxon>
        <taxon>Pteriomorphia</taxon>
        <taxon>Ostreida</taxon>
        <taxon>Ostreoidea</taxon>
        <taxon>Ostreidae</taxon>
        <taxon>Magallana</taxon>
    </lineage>
</organism>
<reference evidence="2" key="1">
    <citation type="submission" date="2022-08" db="UniProtKB">
        <authorList>
            <consortium name="EnsemblMetazoa"/>
        </authorList>
    </citation>
    <scope>IDENTIFICATION</scope>
    <source>
        <strain evidence="2">05x7-T-G4-1.051#20</strain>
    </source>
</reference>
<dbReference type="EnsemblMetazoa" id="G21366.1">
    <property type="protein sequence ID" value="G21366.1:cds"/>
    <property type="gene ID" value="G21366"/>
</dbReference>
<keyword evidence="3" id="KW-1185">Reference proteome</keyword>
<proteinExistence type="predicted"/>
<name>A0A8W8JWK0_MAGGI</name>
<evidence type="ECO:0000313" key="3">
    <source>
        <dbReference type="Proteomes" id="UP000005408"/>
    </source>
</evidence>
<feature type="compositionally biased region" description="Basic residues" evidence="1">
    <location>
        <begin position="72"/>
        <end position="82"/>
    </location>
</feature>
<accession>A0A8W8JWK0</accession>
<sequence length="82" mass="9808">MDSKAHSKHRDGPVTTVGNWRDVETMDDEHQSDYLIQRLEEMFAKLEKRSQNTDAWECEDEDAEEERGEEKKRRKPMRLAKE</sequence>
<protein>
    <submittedName>
        <fullName evidence="2">Uncharacterized protein</fullName>
    </submittedName>
</protein>
<feature type="compositionally biased region" description="Acidic residues" evidence="1">
    <location>
        <begin position="56"/>
        <end position="67"/>
    </location>
</feature>